<dbReference type="AlphaFoldDB" id="A0A9W9KIM4"/>
<reference evidence="2" key="1">
    <citation type="submission" date="2022-11" db="EMBL/GenBank/DDBJ databases">
        <authorList>
            <person name="Petersen C."/>
        </authorList>
    </citation>
    <scope>NUCLEOTIDE SEQUENCE</scope>
    <source>
        <strain evidence="2">IBT 30069</strain>
    </source>
</reference>
<proteinExistence type="predicted"/>
<dbReference type="Proteomes" id="UP001149165">
    <property type="component" value="Unassembled WGS sequence"/>
</dbReference>
<organism evidence="2 3">
    <name type="scientific">Penicillium angulare</name>
    <dbReference type="NCBI Taxonomy" id="116970"/>
    <lineage>
        <taxon>Eukaryota</taxon>
        <taxon>Fungi</taxon>
        <taxon>Dikarya</taxon>
        <taxon>Ascomycota</taxon>
        <taxon>Pezizomycotina</taxon>
        <taxon>Eurotiomycetes</taxon>
        <taxon>Eurotiomycetidae</taxon>
        <taxon>Eurotiales</taxon>
        <taxon>Aspergillaceae</taxon>
        <taxon>Penicillium</taxon>
    </lineage>
</organism>
<evidence type="ECO:0000313" key="2">
    <source>
        <dbReference type="EMBL" id="KAJ5107161.1"/>
    </source>
</evidence>
<evidence type="ECO:0000313" key="3">
    <source>
        <dbReference type="Proteomes" id="UP001149165"/>
    </source>
</evidence>
<reference evidence="2" key="2">
    <citation type="journal article" date="2023" name="IMA Fungus">
        <title>Comparative genomic study of the Penicillium genus elucidates a diverse pangenome and 15 lateral gene transfer events.</title>
        <authorList>
            <person name="Petersen C."/>
            <person name="Sorensen T."/>
            <person name="Nielsen M.R."/>
            <person name="Sondergaard T.E."/>
            <person name="Sorensen J.L."/>
            <person name="Fitzpatrick D.A."/>
            <person name="Frisvad J.C."/>
            <person name="Nielsen K.L."/>
        </authorList>
    </citation>
    <scope>NUCLEOTIDE SEQUENCE</scope>
    <source>
        <strain evidence="2">IBT 30069</strain>
    </source>
</reference>
<evidence type="ECO:0000256" key="1">
    <source>
        <dbReference type="SAM" id="MobiDB-lite"/>
    </source>
</evidence>
<feature type="region of interest" description="Disordered" evidence="1">
    <location>
        <begin position="51"/>
        <end position="115"/>
    </location>
</feature>
<dbReference type="EMBL" id="JAPQKH010000003">
    <property type="protein sequence ID" value="KAJ5107161.1"/>
    <property type="molecule type" value="Genomic_DNA"/>
</dbReference>
<gene>
    <name evidence="2" type="ORF">N7456_003836</name>
</gene>
<accession>A0A9W9KIM4</accession>
<name>A0A9W9KIM4_9EURO</name>
<comment type="caution">
    <text evidence="2">The sequence shown here is derived from an EMBL/GenBank/DDBJ whole genome shotgun (WGS) entry which is preliminary data.</text>
</comment>
<sequence>MNLTDGSKASYMIHGACGHVEEVASYRALGTLPKLQLLSLRLHIKEKYADGIKYPENDFEDDPEEDPEEDSEEDSEDDSENEVEDYTQPESEVETDEDIFEALSKETYINPQPCH</sequence>
<protein>
    <submittedName>
        <fullName evidence="2">Uncharacterized protein</fullName>
    </submittedName>
</protein>
<feature type="compositionally biased region" description="Acidic residues" evidence="1">
    <location>
        <begin position="57"/>
        <end position="100"/>
    </location>
</feature>
<keyword evidence="3" id="KW-1185">Reference proteome</keyword>